<dbReference type="Pfam" id="PF04149">
    <property type="entry name" value="DUF397"/>
    <property type="match status" value="1"/>
</dbReference>
<protein>
    <submittedName>
        <fullName evidence="2">Scr1 family TA system antitoxin-like transcriptional regulator</fullName>
    </submittedName>
</protein>
<reference evidence="2" key="2">
    <citation type="journal article" date="2023" name="Int. J. Syst. Evol. Microbiol.">
        <title>Streptomyces marispadix sp. nov., isolated from marine beach sediment of the Northern Coast of Portugal.</title>
        <authorList>
            <person name="dos Santos J.D.N."/>
            <person name="Vitorino I.R."/>
            <person name="Kallscheuer N."/>
            <person name="Srivastava A."/>
            <person name="Krautwurst S."/>
            <person name="Marz M."/>
            <person name="Jogler C."/>
            <person name="Lobo Da Cunha A."/>
            <person name="Catita J."/>
            <person name="Goncalves H."/>
            <person name="Gonzalez I."/>
            <person name="Reyes F."/>
            <person name="Lage O.M."/>
        </authorList>
    </citation>
    <scope>NUCLEOTIDE SEQUENCE</scope>
    <source>
        <strain evidence="2">M600PL45_2</strain>
    </source>
</reference>
<dbReference type="InterPro" id="IPR010982">
    <property type="entry name" value="Lambda_DNA-bd_dom_sf"/>
</dbReference>
<sequence>MPARRSGHGGRPSARLVLAAEAVRLRERAGISLAELAARTGYDSSYLRELETGERLGTPAVFAALDAVYDCGGHLGELWELARDGVFRERFKRFMELERLATARNEYASATVPGLFQTEEYAREQLRTARLGNAQELEEQAAARVGRQGLLVGEGAPRFRAVLDEAVLRRGLRDAAAWGRQLDRLVQVALLPRVTLQVLPFTSGLQHLLGSSLTLLWMPDESVVAYSEGVLVGGVDRGDRGRGPAASLLRRDEGLGALAGGVGGVHRAREEGGRAVTACAGADADAGARGRVRWRASSYSNAEGGNCVEVAPLSGGVRLASGAVPVRDSKRPRGPALRFGAGAWGAFVEAVKSQRV</sequence>
<accession>A0ABS9T1A8</accession>
<dbReference type="Proteomes" id="UP001166784">
    <property type="component" value="Unassembled WGS sequence"/>
</dbReference>
<evidence type="ECO:0000259" key="1">
    <source>
        <dbReference type="PROSITE" id="PS50943"/>
    </source>
</evidence>
<comment type="caution">
    <text evidence="2">The sequence shown here is derived from an EMBL/GenBank/DDBJ whole genome shotgun (WGS) entry which is preliminary data.</text>
</comment>
<dbReference type="SMART" id="SM00530">
    <property type="entry name" value="HTH_XRE"/>
    <property type="match status" value="1"/>
</dbReference>
<dbReference type="Pfam" id="PF19054">
    <property type="entry name" value="DUF5753"/>
    <property type="match status" value="1"/>
</dbReference>
<dbReference type="Pfam" id="PF13560">
    <property type="entry name" value="HTH_31"/>
    <property type="match status" value="1"/>
</dbReference>
<reference evidence="2" key="1">
    <citation type="submission" date="2022-03" db="EMBL/GenBank/DDBJ databases">
        <authorList>
            <person name="Santos J.D.N."/>
            <person name="Kallscheuer N."/>
            <person name="Jogler C."/>
            <person name="Lage O.M."/>
        </authorList>
    </citation>
    <scope>NUCLEOTIDE SEQUENCE</scope>
    <source>
        <strain evidence="2">M600PL45_2</strain>
    </source>
</reference>
<name>A0ABS9T1A8_9ACTN</name>
<dbReference type="InterPro" id="IPR007278">
    <property type="entry name" value="DUF397"/>
</dbReference>
<dbReference type="CDD" id="cd00093">
    <property type="entry name" value="HTH_XRE"/>
    <property type="match status" value="1"/>
</dbReference>
<evidence type="ECO:0000313" key="2">
    <source>
        <dbReference type="EMBL" id="MCH6162320.1"/>
    </source>
</evidence>
<dbReference type="SUPFAM" id="SSF47413">
    <property type="entry name" value="lambda repressor-like DNA-binding domains"/>
    <property type="match status" value="1"/>
</dbReference>
<evidence type="ECO:0000313" key="3">
    <source>
        <dbReference type="Proteomes" id="UP001166784"/>
    </source>
</evidence>
<feature type="domain" description="HTH cro/C1-type" evidence="1">
    <location>
        <begin position="24"/>
        <end position="78"/>
    </location>
</feature>
<dbReference type="PROSITE" id="PS50943">
    <property type="entry name" value="HTH_CROC1"/>
    <property type="match status" value="1"/>
</dbReference>
<dbReference type="InterPro" id="IPR043917">
    <property type="entry name" value="DUF5753"/>
</dbReference>
<proteinExistence type="predicted"/>
<dbReference type="Gene3D" id="1.10.260.40">
    <property type="entry name" value="lambda repressor-like DNA-binding domains"/>
    <property type="match status" value="1"/>
</dbReference>
<keyword evidence="3" id="KW-1185">Reference proteome</keyword>
<dbReference type="EMBL" id="JAKWJU010000002">
    <property type="protein sequence ID" value="MCH6162320.1"/>
    <property type="molecule type" value="Genomic_DNA"/>
</dbReference>
<dbReference type="InterPro" id="IPR001387">
    <property type="entry name" value="Cro/C1-type_HTH"/>
</dbReference>
<gene>
    <name evidence="2" type="ORF">MMA15_18595</name>
</gene>
<organism evidence="2 3">
    <name type="scientific">Streptomyces marispadix</name>
    <dbReference type="NCBI Taxonomy" id="2922868"/>
    <lineage>
        <taxon>Bacteria</taxon>
        <taxon>Bacillati</taxon>
        <taxon>Actinomycetota</taxon>
        <taxon>Actinomycetes</taxon>
        <taxon>Kitasatosporales</taxon>
        <taxon>Streptomycetaceae</taxon>
        <taxon>Streptomyces</taxon>
    </lineage>
</organism>